<dbReference type="GO" id="GO:0051606">
    <property type="term" value="P:detection of stimulus"/>
    <property type="evidence" value="ECO:0007669"/>
    <property type="project" value="UniProtKB-ARBA"/>
</dbReference>
<evidence type="ECO:0000256" key="12">
    <source>
        <dbReference type="ARBA" id="ARBA00022777"/>
    </source>
</evidence>
<keyword evidence="3" id="KW-1003">Cell membrane</keyword>
<evidence type="ECO:0000256" key="16">
    <source>
        <dbReference type="ARBA" id="ARBA00023170"/>
    </source>
</evidence>
<dbReference type="Gene3D" id="3.30.200.20">
    <property type="entry name" value="Phosphorylase Kinase, domain 1"/>
    <property type="match status" value="1"/>
</dbReference>
<keyword evidence="14 20" id="KW-1133">Transmembrane helix</keyword>
<evidence type="ECO:0000256" key="17">
    <source>
        <dbReference type="ARBA" id="ARBA00023180"/>
    </source>
</evidence>
<evidence type="ECO:0000256" key="5">
    <source>
        <dbReference type="ARBA" id="ARBA00022553"/>
    </source>
</evidence>
<dbReference type="PANTHER" id="PTHR48053">
    <property type="entry name" value="LEUCINE RICH REPEAT FAMILY PROTEIN, EXPRESSED"/>
    <property type="match status" value="1"/>
</dbReference>
<dbReference type="InterPro" id="IPR011009">
    <property type="entry name" value="Kinase-like_dom_sf"/>
</dbReference>
<sequence>MQSYCLVSALLFIQLLPTALALNPEVDNLFKVKDGLDDPNNLLANWKLNDPTPCNWTGITCSPPAGDGGYPTVTSVILTGLDLAGPFPVALCLLQNLSFLSLSYNYINSSLPDSSLHNCSSLTHLDLSQNLLVGPLPSISSFRLLRYLDFAGNNFSGGIPPSFALLPSLEILSLTANLLNETIPSFLGDISTLRQLNLSYNPFSPGRIPSSLANLTNLEILWLAGCGLVGEIPRPLGHLSKLTNLDISGNSLTGSIPDTLSGLSSVIQIELYSNSLTGTFPAGLSNLTALRRIDVAMNSLSGPIPDDVFSIPELESLHLYKNQFSGSLPTATAMAGKLLEFRIFSNNLSGPLPANLGNSSPFMFLDLSGNQLTGEIPKEICQGGVLQELLIFGNYLSGGLPQGLGQCKTLTRIRLANNQLSGEVPASIWGLPHIWMLELTDNSLSGNIASSVAGATNLTTLLIAGNKFSGYIPAEIGLLSKLSVFSASDNQLTGPLPESLGLLPELKQLDLHNNSFSGVLFKIQSWKNLTQLNLAGNNFSGGIPQELGSLSQLHYLDLSRNAFTGEIPIQLQNLKLIDFNLSNNLLSGPIPPLFLNEVYTTSFLGNPGLCWDLNGLCSADTHAHRKFFWLLGVILLAALVGISLFYLRNMNSRRAKKGMGKSWLILPSFHKLGFSEYEILNSLHEDNLIGSGAAGKVYKVVLRNGETVAVKKLCKEKDLKNNDNNQEEAAYDAFGSEVAMTPGMIQHKNIVKQWCCYSNMDRNLLVCEYMPNGSLGDLLHRSKERLLDWPTRYKIALDASEGLCYLHHDCVPPIVHRGFKSNNILLDAEFRAKVADFGIANGKGPKSMSAIAGSRGYIAPEYPYTLRLNEKSDIYSFGVVLLELVTGKPAVFPELGKKDLVRWVFGTMQQKKEEGIIDSKLDLCYKMEITKVLQIGLLCTNSLPINRPSMRRVVKMLLDVRTESKSGLLSNVSKHSSYSFENDQESFA</sequence>
<dbReference type="SUPFAM" id="SSF52058">
    <property type="entry name" value="L domain-like"/>
    <property type="match status" value="1"/>
</dbReference>
<feature type="transmembrane region" description="Helical" evidence="20">
    <location>
        <begin position="627"/>
        <end position="647"/>
    </location>
</feature>
<keyword evidence="13" id="KW-0067">ATP-binding</keyword>
<evidence type="ECO:0000256" key="7">
    <source>
        <dbReference type="ARBA" id="ARBA00022679"/>
    </source>
</evidence>
<evidence type="ECO:0000256" key="8">
    <source>
        <dbReference type="ARBA" id="ARBA00022692"/>
    </source>
</evidence>
<dbReference type="FunFam" id="3.80.10.10:FF:000215">
    <property type="entry name" value="Receptor-like protein kinase HSL1"/>
    <property type="match status" value="1"/>
</dbReference>
<keyword evidence="15 20" id="KW-0472">Membrane</keyword>
<evidence type="ECO:0000313" key="23">
    <source>
        <dbReference type="EMBL" id="KAH0453455.1"/>
    </source>
</evidence>
<name>A0AAV7GCM9_DENCH</name>
<feature type="chain" id="PRO_5043451202" description="non-specific serine/threonine protein kinase" evidence="21">
    <location>
        <begin position="22"/>
        <end position="988"/>
    </location>
</feature>
<evidence type="ECO:0000256" key="19">
    <source>
        <dbReference type="ARBA" id="ARBA00048679"/>
    </source>
</evidence>
<dbReference type="Pfam" id="PF08263">
    <property type="entry name" value="LRRNT_2"/>
    <property type="match status" value="1"/>
</dbReference>
<evidence type="ECO:0000313" key="24">
    <source>
        <dbReference type="Proteomes" id="UP000775213"/>
    </source>
</evidence>
<dbReference type="GO" id="GO:0006952">
    <property type="term" value="P:defense response"/>
    <property type="evidence" value="ECO:0007669"/>
    <property type="project" value="UniProtKB-ARBA"/>
</dbReference>
<keyword evidence="16" id="KW-0675">Receptor</keyword>
<dbReference type="InterPro" id="IPR003591">
    <property type="entry name" value="Leu-rich_rpt_typical-subtyp"/>
</dbReference>
<evidence type="ECO:0000256" key="15">
    <source>
        <dbReference type="ARBA" id="ARBA00023136"/>
    </source>
</evidence>
<evidence type="ECO:0000256" key="10">
    <source>
        <dbReference type="ARBA" id="ARBA00022737"/>
    </source>
</evidence>
<feature type="domain" description="Protein kinase" evidence="22">
    <location>
        <begin position="683"/>
        <end position="978"/>
    </location>
</feature>
<feature type="signal peptide" evidence="21">
    <location>
        <begin position="1"/>
        <end position="21"/>
    </location>
</feature>
<dbReference type="GO" id="GO:0051707">
    <property type="term" value="P:response to other organism"/>
    <property type="evidence" value="ECO:0007669"/>
    <property type="project" value="UniProtKB-ARBA"/>
</dbReference>
<dbReference type="FunFam" id="1.10.510.10:FF:000417">
    <property type="entry name" value="Leucine-rich repeat receptor-like protein kinase"/>
    <property type="match status" value="1"/>
</dbReference>
<dbReference type="PANTHER" id="PTHR48053:SF159">
    <property type="entry name" value="PROTEIN KINASE DOMAIN-CONTAINING PROTEIN"/>
    <property type="match status" value="1"/>
</dbReference>
<dbReference type="GO" id="GO:0005524">
    <property type="term" value="F:ATP binding"/>
    <property type="evidence" value="ECO:0007669"/>
    <property type="project" value="UniProtKB-KW"/>
</dbReference>
<evidence type="ECO:0000256" key="4">
    <source>
        <dbReference type="ARBA" id="ARBA00022527"/>
    </source>
</evidence>
<comment type="catalytic activity">
    <reaction evidence="18">
        <text>L-threonyl-[protein] + ATP = O-phospho-L-threonyl-[protein] + ADP + H(+)</text>
        <dbReference type="Rhea" id="RHEA:46608"/>
        <dbReference type="Rhea" id="RHEA-COMP:11060"/>
        <dbReference type="Rhea" id="RHEA-COMP:11605"/>
        <dbReference type="ChEBI" id="CHEBI:15378"/>
        <dbReference type="ChEBI" id="CHEBI:30013"/>
        <dbReference type="ChEBI" id="CHEBI:30616"/>
        <dbReference type="ChEBI" id="CHEBI:61977"/>
        <dbReference type="ChEBI" id="CHEBI:456216"/>
        <dbReference type="EC" id="2.7.11.1"/>
    </reaction>
</comment>
<dbReference type="GO" id="GO:0004674">
    <property type="term" value="F:protein serine/threonine kinase activity"/>
    <property type="evidence" value="ECO:0007669"/>
    <property type="project" value="UniProtKB-KW"/>
</dbReference>
<evidence type="ECO:0000256" key="21">
    <source>
        <dbReference type="SAM" id="SignalP"/>
    </source>
</evidence>
<dbReference type="SUPFAM" id="SSF56112">
    <property type="entry name" value="Protein kinase-like (PK-like)"/>
    <property type="match status" value="1"/>
</dbReference>
<dbReference type="Pfam" id="PF00560">
    <property type="entry name" value="LRR_1"/>
    <property type="match status" value="7"/>
</dbReference>
<dbReference type="EC" id="2.7.11.1" evidence="2"/>
<evidence type="ECO:0000256" key="14">
    <source>
        <dbReference type="ARBA" id="ARBA00022989"/>
    </source>
</evidence>
<dbReference type="InterPro" id="IPR000719">
    <property type="entry name" value="Prot_kinase_dom"/>
</dbReference>
<protein>
    <recommendedName>
        <fullName evidence="2">non-specific serine/threonine protein kinase</fullName>
        <ecNumber evidence="2">2.7.11.1</ecNumber>
    </recommendedName>
</protein>
<gene>
    <name evidence="23" type="ORF">IEQ34_017779</name>
</gene>
<dbReference type="SUPFAM" id="SSF52047">
    <property type="entry name" value="RNI-like"/>
    <property type="match status" value="1"/>
</dbReference>
<keyword evidence="12" id="KW-0418">Kinase</keyword>
<dbReference type="EMBL" id="JAGFBR010000016">
    <property type="protein sequence ID" value="KAH0453455.1"/>
    <property type="molecule type" value="Genomic_DNA"/>
</dbReference>
<comment type="catalytic activity">
    <reaction evidence="19">
        <text>L-seryl-[protein] + ATP = O-phospho-L-seryl-[protein] + ADP + H(+)</text>
        <dbReference type="Rhea" id="RHEA:17989"/>
        <dbReference type="Rhea" id="RHEA-COMP:9863"/>
        <dbReference type="Rhea" id="RHEA-COMP:11604"/>
        <dbReference type="ChEBI" id="CHEBI:15378"/>
        <dbReference type="ChEBI" id="CHEBI:29999"/>
        <dbReference type="ChEBI" id="CHEBI:30616"/>
        <dbReference type="ChEBI" id="CHEBI:83421"/>
        <dbReference type="ChEBI" id="CHEBI:456216"/>
        <dbReference type="EC" id="2.7.11.1"/>
    </reaction>
</comment>
<keyword evidence="7" id="KW-0808">Transferase</keyword>
<evidence type="ECO:0000259" key="22">
    <source>
        <dbReference type="PROSITE" id="PS50011"/>
    </source>
</evidence>
<reference evidence="23 24" key="1">
    <citation type="journal article" date="2021" name="Hortic Res">
        <title>Chromosome-scale assembly of the Dendrobium chrysotoxum genome enhances the understanding of orchid evolution.</title>
        <authorList>
            <person name="Zhang Y."/>
            <person name="Zhang G.Q."/>
            <person name="Zhang D."/>
            <person name="Liu X.D."/>
            <person name="Xu X.Y."/>
            <person name="Sun W.H."/>
            <person name="Yu X."/>
            <person name="Zhu X."/>
            <person name="Wang Z.W."/>
            <person name="Zhao X."/>
            <person name="Zhong W.Y."/>
            <person name="Chen H."/>
            <person name="Yin W.L."/>
            <person name="Huang T."/>
            <person name="Niu S.C."/>
            <person name="Liu Z.J."/>
        </authorList>
    </citation>
    <scope>NUCLEOTIDE SEQUENCE [LARGE SCALE GENOMIC DNA]</scope>
    <source>
        <strain evidence="23">Lindl</strain>
    </source>
</reference>
<keyword evidence="10" id="KW-0677">Repeat</keyword>
<dbReference type="Gene3D" id="1.10.510.10">
    <property type="entry name" value="Transferase(Phosphotransferase) domain 1"/>
    <property type="match status" value="1"/>
</dbReference>
<evidence type="ECO:0000256" key="9">
    <source>
        <dbReference type="ARBA" id="ARBA00022729"/>
    </source>
</evidence>
<evidence type="ECO:0000256" key="1">
    <source>
        <dbReference type="ARBA" id="ARBA00004251"/>
    </source>
</evidence>
<keyword evidence="24" id="KW-1185">Reference proteome</keyword>
<evidence type="ECO:0000256" key="11">
    <source>
        <dbReference type="ARBA" id="ARBA00022741"/>
    </source>
</evidence>
<proteinExistence type="predicted"/>
<evidence type="ECO:0000256" key="6">
    <source>
        <dbReference type="ARBA" id="ARBA00022614"/>
    </source>
</evidence>
<dbReference type="GO" id="GO:0009791">
    <property type="term" value="P:post-embryonic development"/>
    <property type="evidence" value="ECO:0007669"/>
    <property type="project" value="UniProtKB-ARBA"/>
</dbReference>
<organism evidence="23 24">
    <name type="scientific">Dendrobium chrysotoxum</name>
    <name type="common">Orchid</name>
    <dbReference type="NCBI Taxonomy" id="161865"/>
    <lineage>
        <taxon>Eukaryota</taxon>
        <taxon>Viridiplantae</taxon>
        <taxon>Streptophyta</taxon>
        <taxon>Embryophyta</taxon>
        <taxon>Tracheophyta</taxon>
        <taxon>Spermatophyta</taxon>
        <taxon>Magnoliopsida</taxon>
        <taxon>Liliopsida</taxon>
        <taxon>Asparagales</taxon>
        <taxon>Orchidaceae</taxon>
        <taxon>Epidendroideae</taxon>
        <taxon>Malaxideae</taxon>
        <taxon>Dendrobiinae</taxon>
        <taxon>Dendrobium</taxon>
    </lineage>
</organism>
<evidence type="ECO:0000256" key="13">
    <source>
        <dbReference type="ARBA" id="ARBA00022840"/>
    </source>
</evidence>
<dbReference type="InterPro" id="IPR051716">
    <property type="entry name" value="Plant_RL_S/T_kinase"/>
</dbReference>
<dbReference type="Gene3D" id="3.80.10.10">
    <property type="entry name" value="Ribonuclease Inhibitor"/>
    <property type="match status" value="5"/>
</dbReference>
<dbReference type="SMART" id="SM00369">
    <property type="entry name" value="LRR_TYP"/>
    <property type="match status" value="6"/>
</dbReference>
<evidence type="ECO:0000256" key="18">
    <source>
        <dbReference type="ARBA" id="ARBA00047899"/>
    </source>
</evidence>
<dbReference type="FunFam" id="3.80.10.10:FF:000470">
    <property type="entry name" value="LRR receptor-like serine/threonine-protein kinase RPK2"/>
    <property type="match status" value="1"/>
</dbReference>
<keyword evidence="9 21" id="KW-0732">Signal</keyword>
<keyword evidence="8 20" id="KW-0812">Transmembrane</keyword>
<dbReference type="GO" id="GO:0005886">
    <property type="term" value="C:plasma membrane"/>
    <property type="evidence" value="ECO:0007669"/>
    <property type="project" value="UniProtKB-SubCell"/>
</dbReference>
<evidence type="ECO:0000256" key="3">
    <source>
        <dbReference type="ARBA" id="ARBA00022475"/>
    </source>
</evidence>
<dbReference type="Proteomes" id="UP000775213">
    <property type="component" value="Unassembled WGS sequence"/>
</dbReference>
<evidence type="ECO:0000256" key="2">
    <source>
        <dbReference type="ARBA" id="ARBA00012513"/>
    </source>
</evidence>
<dbReference type="InterPro" id="IPR013210">
    <property type="entry name" value="LRR_N_plant-typ"/>
</dbReference>
<dbReference type="Pfam" id="PF00069">
    <property type="entry name" value="Pkinase"/>
    <property type="match status" value="1"/>
</dbReference>
<dbReference type="Pfam" id="PF13855">
    <property type="entry name" value="LRR_8"/>
    <property type="match status" value="1"/>
</dbReference>
<dbReference type="AlphaFoldDB" id="A0AAV7GCM9"/>
<evidence type="ECO:0000256" key="20">
    <source>
        <dbReference type="SAM" id="Phobius"/>
    </source>
</evidence>
<keyword evidence="4" id="KW-0723">Serine/threonine-protein kinase</keyword>
<keyword evidence="17" id="KW-0325">Glycoprotein</keyword>
<dbReference type="InterPro" id="IPR032675">
    <property type="entry name" value="LRR_dom_sf"/>
</dbReference>
<keyword evidence="11" id="KW-0547">Nucleotide-binding</keyword>
<dbReference type="FunFam" id="3.80.10.10:FF:000453">
    <property type="entry name" value="Leucine-rich receptor-like protein kinase family protein"/>
    <property type="match status" value="1"/>
</dbReference>
<dbReference type="PROSITE" id="PS50011">
    <property type="entry name" value="PROTEIN_KINASE_DOM"/>
    <property type="match status" value="1"/>
</dbReference>
<dbReference type="InterPro" id="IPR001611">
    <property type="entry name" value="Leu-rich_rpt"/>
</dbReference>
<accession>A0AAV7GCM9</accession>
<comment type="caution">
    <text evidence="23">The sequence shown here is derived from an EMBL/GenBank/DDBJ whole genome shotgun (WGS) entry which is preliminary data.</text>
</comment>
<keyword evidence="6" id="KW-0433">Leucine-rich repeat</keyword>
<comment type="subcellular location">
    <subcellularLocation>
        <location evidence="1">Cell membrane</location>
        <topology evidence="1">Single-pass type I membrane protein</topology>
    </subcellularLocation>
</comment>
<keyword evidence="5" id="KW-0597">Phosphoprotein</keyword>